<dbReference type="RefSeq" id="WP_122196096.1">
    <property type="nucleotide sequence ID" value="NZ_JBHSKC010000031.1"/>
</dbReference>
<dbReference type="EMBL" id="RFFG01000036">
    <property type="protein sequence ID" value="RMI42102.1"/>
    <property type="molecule type" value="Genomic_DNA"/>
</dbReference>
<organism evidence="1 2">
    <name type="scientific">Actinomadura harenae</name>
    <dbReference type="NCBI Taxonomy" id="2483351"/>
    <lineage>
        <taxon>Bacteria</taxon>
        <taxon>Bacillati</taxon>
        <taxon>Actinomycetota</taxon>
        <taxon>Actinomycetes</taxon>
        <taxon>Streptosporangiales</taxon>
        <taxon>Thermomonosporaceae</taxon>
        <taxon>Actinomadura</taxon>
    </lineage>
</organism>
<proteinExistence type="predicted"/>
<gene>
    <name evidence="1" type="ORF">EBO15_20855</name>
</gene>
<dbReference type="Gene3D" id="2.60.120.620">
    <property type="entry name" value="q2cbj1_9rhob like domain"/>
    <property type="match status" value="1"/>
</dbReference>
<dbReference type="PANTHER" id="PTHR20883">
    <property type="entry name" value="PHYTANOYL-COA DIOXYGENASE DOMAIN CONTAINING 1"/>
    <property type="match status" value="1"/>
</dbReference>
<protein>
    <recommendedName>
        <fullName evidence="3">Phytanoyl-CoA dioxygenase family protein</fullName>
    </recommendedName>
</protein>
<name>A0A3M2LY20_9ACTN</name>
<dbReference type="GO" id="GO:0016706">
    <property type="term" value="F:2-oxoglutarate-dependent dioxygenase activity"/>
    <property type="evidence" value="ECO:0007669"/>
    <property type="project" value="UniProtKB-ARBA"/>
</dbReference>
<reference evidence="1 2" key="1">
    <citation type="submission" date="2018-10" db="EMBL/GenBank/DDBJ databases">
        <title>Isolation from soil.</title>
        <authorList>
            <person name="Hu J."/>
        </authorList>
    </citation>
    <scope>NUCLEOTIDE SEQUENCE [LARGE SCALE GENOMIC DNA]</scope>
    <source>
        <strain evidence="1 2">NEAU-Ht49</strain>
    </source>
</reference>
<accession>A0A3M2LY20</accession>
<dbReference type="PANTHER" id="PTHR20883:SF48">
    <property type="entry name" value="ECTOINE DIOXYGENASE"/>
    <property type="match status" value="1"/>
</dbReference>
<keyword evidence="2" id="KW-1185">Reference proteome</keyword>
<dbReference type="OrthoDB" id="9796766at2"/>
<dbReference type="AlphaFoldDB" id="A0A3M2LY20"/>
<dbReference type="InterPro" id="IPR008775">
    <property type="entry name" value="Phytyl_CoA_dOase-like"/>
</dbReference>
<evidence type="ECO:0000313" key="1">
    <source>
        <dbReference type="EMBL" id="RMI42102.1"/>
    </source>
</evidence>
<dbReference type="GO" id="GO:0005506">
    <property type="term" value="F:iron ion binding"/>
    <property type="evidence" value="ECO:0007669"/>
    <property type="project" value="UniProtKB-ARBA"/>
</dbReference>
<dbReference type="SUPFAM" id="SSF51197">
    <property type="entry name" value="Clavaminate synthase-like"/>
    <property type="match status" value="1"/>
</dbReference>
<evidence type="ECO:0008006" key="3">
    <source>
        <dbReference type="Google" id="ProtNLM"/>
    </source>
</evidence>
<sequence>MSHPHKAPPTPLADLLNADAVRFAESGYVVLPPLPLEHIETLRGEAAELLDSIVAAGGLDRLSRDPRVTCWRLADGQAYVLKIKHVTEQCRSLRSAADGPMAQVAAHLLGAAPLLIDEKVTYKQRVPAYQAGSITDLPVLDPSVHKHTDAAYYTRRGITGPVVTVALCLDEVAAASGPVRVWPGSHHRAPAFTDTAAHGPVVDDDQAPDEHAVPLTGNAGTVLAWDARLVHASAPNTTGDPRRLMIAAYARTSEAAPDERR</sequence>
<comment type="caution">
    <text evidence="1">The sequence shown here is derived from an EMBL/GenBank/DDBJ whole genome shotgun (WGS) entry which is preliminary data.</text>
</comment>
<dbReference type="Proteomes" id="UP000282674">
    <property type="component" value="Unassembled WGS sequence"/>
</dbReference>
<dbReference type="Pfam" id="PF05721">
    <property type="entry name" value="PhyH"/>
    <property type="match status" value="1"/>
</dbReference>
<evidence type="ECO:0000313" key="2">
    <source>
        <dbReference type="Proteomes" id="UP000282674"/>
    </source>
</evidence>